<dbReference type="Pfam" id="PF00501">
    <property type="entry name" value="AMP-binding"/>
    <property type="match status" value="1"/>
</dbReference>
<keyword evidence="4" id="KW-1185">Reference proteome</keyword>
<dbReference type="SUPFAM" id="SSF56801">
    <property type="entry name" value="Acetyl-CoA synthetase-like"/>
    <property type="match status" value="1"/>
</dbReference>
<dbReference type="Proteomes" id="UP000197097">
    <property type="component" value="Unassembled WGS sequence"/>
</dbReference>
<dbReference type="InterPro" id="IPR045851">
    <property type="entry name" value="AMP-bd_C_sf"/>
</dbReference>
<dbReference type="Pfam" id="PF13193">
    <property type="entry name" value="AMP-binding_C"/>
    <property type="match status" value="1"/>
</dbReference>
<gene>
    <name evidence="3" type="ORF">CDQ91_10680</name>
</gene>
<evidence type="ECO:0000259" key="2">
    <source>
        <dbReference type="Pfam" id="PF13193"/>
    </source>
</evidence>
<feature type="domain" description="AMP-binding enzyme C-terminal" evidence="2">
    <location>
        <begin position="452"/>
        <end position="528"/>
    </location>
</feature>
<feature type="domain" description="AMP-dependent synthetase/ligase" evidence="1">
    <location>
        <begin position="28"/>
        <end position="354"/>
    </location>
</feature>
<accession>A0A246JTY2</accession>
<proteinExistence type="predicted"/>
<dbReference type="EMBL" id="NISJ01000005">
    <property type="protein sequence ID" value="OWQ96531.1"/>
    <property type="molecule type" value="Genomic_DNA"/>
</dbReference>
<dbReference type="PANTHER" id="PTHR43767">
    <property type="entry name" value="LONG-CHAIN-FATTY-ACID--COA LIGASE"/>
    <property type="match status" value="1"/>
</dbReference>
<dbReference type="PROSITE" id="PS00455">
    <property type="entry name" value="AMP_BINDING"/>
    <property type="match status" value="1"/>
</dbReference>
<reference evidence="3 4" key="1">
    <citation type="journal article" date="2002" name="Int. J. Syst. Evol. Microbiol.">
        <title>Sphingopyxis witflariensis sp. nov., isolated from activated sludge.</title>
        <authorList>
            <person name="Kampfer P."/>
            <person name="Witzenberger R."/>
            <person name="Denner E.B."/>
            <person name="Busse H.J."/>
            <person name="Neef A."/>
        </authorList>
    </citation>
    <scope>NUCLEOTIDE SEQUENCE [LARGE SCALE GENOMIC DNA]</scope>
    <source>
        <strain evidence="3 4">DSM 14551</strain>
    </source>
</reference>
<dbReference type="NCBIfam" id="NF005863">
    <property type="entry name" value="PRK07798.1"/>
    <property type="match status" value="1"/>
</dbReference>
<evidence type="ECO:0000313" key="3">
    <source>
        <dbReference type="EMBL" id="OWQ96531.1"/>
    </source>
</evidence>
<dbReference type="InterPro" id="IPR050237">
    <property type="entry name" value="ATP-dep_AMP-bd_enzyme"/>
</dbReference>
<name>A0A246JTY2_9SPHN</name>
<organism evidence="3 4">
    <name type="scientific">Sphingopyxis witflariensis</name>
    <dbReference type="NCBI Taxonomy" id="173675"/>
    <lineage>
        <taxon>Bacteria</taxon>
        <taxon>Pseudomonadati</taxon>
        <taxon>Pseudomonadota</taxon>
        <taxon>Alphaproteobacteria</taxon>
        <taxon>Sphingomonadales</taxon>
        <taxon>Sphingomonadaceae</taxon>
        <taxon>Sphingopyxis</taxon>
    </lineage>
</organism>
<dbReference type="Gene3D" id="3.30.300.30">
    <property type="match status" value="1"/>
</dbReference>
<comment type="caution">
    <text evidence="3">The sequence shown here is derived from an EMBL/GenBank/DDBJ whole genome shotgun (WGS) entry which is preliminary data.</text>
</comment>
<dbReference type="InterPro" id="IPR020845">
    <property type="entry name" value="AMP-binding_CS"/>
</dbReference>
<dbReference type="InterPro" id="IPR000873">
    <property type="entry name" value="AMP-dep_synth/lig_dom"/>
</dbReference>
<evidence type="ECO:0000259" key="1">
    <source>
        <dbReference type="Pfam" id="PF00501"/>
    </source>
</evidence>
<dbReference type="AlphaFoldDB" id="A0A246JTY2"/>
<dbReference type="InterPro" id="IPR042099">
    <property type="entry name" value="ANL_N_sf"/>
</dbReference>
<dbReference type="InterPro" id="IPR025110">
    <property type="entry name" value="AMP-bd_C"/>
</dbReference>
<evidence type="ECO:0000313" key="4">
    <source>
        <dbReference type="Proteomes" id="UP000197097"/>
    </source>
</evidence>
<dbReference type="PANTHER" id="PTHR43767:SF1">
    <property type="entry name" value="NONRIBOSOMAL PEPTIDE SYNTHASE PES1 (EUROFUNG)-RELATED"/>
    <property type="match status" value="1"/>
</dbReference>
<sequence>MRSTWSRRTSTDRNEGGLKTQFHIADLFETVADAVPDRLAIQGPDESLTYRELDDRSDALARGLLAQGIVRGDHVGLYMRNRAEYLEAYLAAIKIGAVPFNVNYRYQRAELLYLFQNADAACIVHDGEYTAPVDELRAQLPKLKLAVCADGDDGLSINYDSLLIPGEKQRYERSEDDYMLLYTGGTTGMPKGVMWPHKAFFYGCAGGAGYFHPAGPIAAPEDIRSRAAEGPPLKMFTIAPLMHGAAIWSAWTALLAGLTVVLDRSIAFDPAAIWDRVDRDQANLIQVVGDAMAIPLRDALRDHPGRWSLTSVYNFGSGGALFSPHVQDDLLNLLPNAAITNGMGASETGTSLSVKATDGGMLRVPCDYTQRIFVSDRFAEPGEIGLIGRSGHVPVGYYNDPEKTAETFRTIDGRNWAITGDSGYVDGDGMINFLGRGSNCINSGGEKIFPEEVERELRAHPAILDALVVGIDDERWGQKVAAVVSLRDRHDRPEPAAIADFIKRRLAAYKTPRTIVWADTIQRSAAGKPDYAWAKQQVEAA</sequence>
<protein>
    <submittedName>
        <fullName evidence="3">AMP-binding protein</fullName>
    </submittedName>
</protein>
<dbReference type="Gene3D" id="3.40.50.12780">
    <property type="entry name" value="N-terminal domain of ligase-like"/>
    <property type="match status" value="1"/>
</dbReference>
<dbReference type="GO" id="GO:0016878">
    <property type="term" value="F:acid-thiol ligase activity"/>
    <property type="evidence" value="ECO:0007669"/>
    <property type="project" value="UniProtKB-ARBA"/>
</dbReference>